<evidence type="ECO:0000256" key="6">
    <source>
        <dbReference type="ARBA" id="ARBA00022741"/>
    </source>
</evidence>
<dbReference type="Pfam" id="PF02896">
    <property type="entry name" value="PEP-utilizers_C"/>
    <property type="match status" value="1"/>
</dbReference>
<dbReference type="InterPro" id="IPR015813">
    <property type="entry name" value="Pyrv/PenolPyrv_kinase-like_dom"/>
</dbReference>
<dbReference type="InterPro" id="IPR008279">
    <property type="entry name" value="PEP-util_enz_mobile_dom"/>
</dbReference>
<comment type="cofactor">
    <cofactor evidence="1">
        <name>Mg(2+)</name>
        <dbReference type="ChEBI" id="CHEBI:18420"/>
    </cofactor>
</comment>
<feature type="non-terminal residue" evidence="13">
    <location>
        <position position="1"/>
    </location>
</feature>
<dbReference type="InterPro" id="IPR040442">
    <property type="entry name" value="Pyrv_kinase-like_dom_sf"/>
</dbReference>
<evidence type="ECO:0000259" key="12">
    <source>
        <dbReference type="Pfam" id="PF02896"/>
    </source>
</evidence>
<accession>A0A812XEY9</accession>
<dbReference type="Gene3D" id="3.20.20.60">
    <property type="entry name" value="Phosphoenolpyruvate-binding domains"/>
    <property type="match status" value="1"/>
</dbReference>
<feature type="domain" description="Pyruvate phosphate dikinase AMP/ATP-binding" evidence="11">
    <location>
        <begin position="317"/>
        <end position="371"/>
    </location>
</feature>
<evidence type="ECO:0000256" key="2">
    <source>
        <dbReference type="ARBA" id="ARBA00007837"/>
    </source>
</evidence>
<dbReference type="AlphaFoldDB" id="A0A812XEY9"/>
<dbReference type="Gene3D" id="3.30.1490.20">
    <property type="entry name" value="ATP-grasp fold, A domain"/>
    <property type="match status" value="1"/>
</dbReference>
<dbReference type="PANTHER" id="PTHR22931:SF9">
    <property type="entry name" value="PYRUVATE, PHOSPHATE DIKINASE 1, CHLOROPLASTIC"/>
    <property type="match status" value="1"/>
</dbReference>
<dbReference type="InterPro" id="IPR036637">
    <property type="entry name" value="Phosphohistidine_dom_sf"/>
</dbReference>
<evidence type="ECO:0000256" key="9">
    <source>
        <dbReference type="ARBA" id="ARBA00022842"/>
    </source>
</evidence>
<dbReference type="EC" id="2.7.9.1" evidence="3"/>
<evidence type="ECO:0000256" key="7">
    <source>
        <dbReference type="ARBA" id="ARBA00022777"/>
    </source>
</evidence>
<proteinExistence type="inferred from homology"/>
<dbReference type="Proteomes" id="UP000601435">
    <property type="component" value="Unassembled WGS sequence"/>
</dbReference>
<dbReference type="Gene3D" id="3.50.30.10">
    <property type="entry name" value="Phosphohistidine domain"/>
    <property type="match status" value="1"/>
</dbReference>
<dbReference type="NCBIfam" id="TIGR01828">
    <property type="entry name" value="pyru_phos_dikin"/>
    <property type="match status" value="1"/>
</dbReference>
<evidence type="ECO:0000256" key="5">
    <source>
        <dbReference type="ARBA" id="ARBA00022723"/>
    </source>
</evidence>
<name>A0A812XEY9_9DINO</name>
<dbReference type="InterPro" id="IPR010121">
    <property type="entry name" value="Pyruvate_phosphate_dikinase"/>
</dbReference>
<feature type="domain" description="Pyruvate phosphate dikinase AMP/ATP-binding" evidence="11">
    <location>
        <begin position="61"/>
        <end position="300"/>
    </location>
</feature>
<evidence type="ECO:0000259" key="11">
    <source>
        <dbReference type="Pfam" id="PF01326"/>
    </source>
</evidence>
<dbReference type="Pfam" id="PF01326">
    <property type="entry name" value="PPDK_N"/>
    <property type="match status" value="3"/>
</dbReference>
<dbReference type="GO" id="GO:0050242">
    <property type="term" value="F:pyruvate, phosphate dikinase activity"/>
    <property type="evidence" value="ECO:0007669"/>
    <property type="project" value="UniProtKB-EC"/>
</dbReference>
<gene>
    <name evidence="13" type="primary">ppdK</name>
    <name evidence="13" type="ORF">SNEC2469_LOCUS20775</name>
</gene>
<comment type="caution">
    <text evidence="13">The sequence shown here is derived from an EMBL/GenBank/DDBJ whole genome shotgun (WGS) entry which is preliminary data.</text>
</comment>
<organism evidence="13 14">
    <name type="scientific">Symbiodinium necroappetens</name>
    <dbReference type="NCBI Taxonomy" id="1628268"/>
    <lineage>
        <taxon>Eukaryota</taxon>
        <taxon>Sar</taxon>
        <taxon>Alveolata</taxon>
        <taxon>Dinophyceae</taxon>
        <taxon>Suessiales</taxon>
        <taxon>Symbiodiniaceae</taxon>
        <taxon>Symbiodinium</taxon>
    </lineage>
</organism>
<feature type="domain" description="Pyruvate phosphate dikinase AMP/ATP-binding" evidence="11">
    <location>
        <begin position="21"/>
        <end position="57"/>
    </location>
</feature>
<dbReference type="SUPFAM" id="SSF51621">
    <property type="entry name" value="Phosphoenolpyruvate/pyruvate domain"/>
    <property type="match status" value="1"/>
</dbReference>
<dbReference type="OrthoDB" id="275161at2759"/>
<keyword evidence="6" id="KW-0547">Nucleotide-binding</keyword>
<dbReference type="EMBL" id="CAJNJA010036448">
    <property type="protein sequence ID" value="CAE7720664.1"/>
    <property type="molecule type" value="Genomic_DNA"/>
</dbReference>
<keyword evidence="8" id="KW-0067">ATP-binding</keyword>
<dbReference type="Gene3D" id="1.10.189.10">
    <property type="entry name" value="Pyruvate Phosphate Dikinase, domain 2"/>
    <property type="match status" value="1"/>
</dbReference>
<comment type="similarity">
    <text evidence="2">Belongs to the PEP-utilizing enzyme family.</text>
</comment>
<evidence type="ECO:0000256" key="1">
    <source>
        <dbReference type="ARBA" id="ARBA00001946"/>
    </source>
</evidence>
<dbReference type="GO" id="GO:0046872">
    <property type="term" value="F:metal ion binding"/>
    <property type="evidence" value="ECO:0007669"/>
    <property type="project" value="UniProtKB-KW"/>
</dbReference>
<evidence type="ECO:0000313" key="13">
    <source>
        <dbReference type="EMBL" id="CAE7720664.1"/>
    </source>
</evidence>
<dbReference type="PROSITE" id="PS00370">
    <property type="entry name" value="PEP_ENZYMES_PHOS_SITE"/>
    <property type="match status" value="1"/>
</dbReference>
<dbReference type="InterPro" id="IPR013815">
    <property type="entry name" value="ATP_grasp_subdomain_1"/>
</dbReference>
<keyword evidence="14" id="KW-1185">Reference proteome</keyword>
<reference evidence="13" key="1">
    <citation type="submission" date="2021-02" db="EMBL/GenBank/DDBJ databases">
        <authorList>
            <person name="Dougan E. K."/>
            <person name="Rhodes N."/>
            <person name="Thang M."/>
            <person name="Chan C."/>
        </authorList>
    </citation>
    <scope>NUCLEOTIDE SEQUENCE</scope>
</reference>
<dbReference type="Gene3D" id="3.30.470.20">
    <property type="entry name" value="ATP-grasp fold, B domain"/>
    <property type="match status" value="1"/>
</dbReference>
<dbReference type="Gene3D" id="1.20.80.30">
    <property type="match status" value="1"/>
</dbReference>
<dbReference type="InterPro" id="IPR002192">
    <property type="entry name" value="PPDK_AMP/ATP-bd"/>
</dbReference>
<evidence type="ECO:0000259" key="10">
    <source>
        <dbReference type="Pfam" id="PF00391"/>
    </source>
</evidence>
<dbReference type="InterPro" id="IPR018274">
    <property type="entry name" value="PEP_util_AS"/>
</dbReference>
<evidence type="ECO:0000313" key="14">
    <source>
        <dbReference type="Proteomes" id="UP000601435"/>
    </source>
</evidence>
<dbReference type="GO" id="GO:0005524">
    <property type="term" value="F:ATP binding"/>
    <property type="evidence" value="ECO:0007669"/>
    <property type="project" value="UniProtKB-KW"/>
</dbReference>
<evidence type="ECO:0000256" key="4">
    <source>
        <dbReference type="ARBA" id="ARBA00022679"/>
    </source>
</evidence>
<protein>
    <recommendedName>
        <fullName evidence="3">pyruvate, phosphate dikinase</fullName>
        <ecNumber evidence="3">2.7.9.1</ecNumber>
    </recommendedName>
</protein>
<keyword evidence="9" id="KW-0460">Magnesium</keyword>
<dbReference type="GO" id="GO:0016301">
    <property type="term" value="F:kinase activity"/>
    <property type="evidence" value="ECO:0007669"/>
    <property type="project" value="UniProtKB-KW"/>
</dbReference>
<keyword evidence="7" id="KW-0418">Kinase</keyword>
<dbReference type="Pfam" id="PF00391">
    <property type="entry name" value="PEP-utilizers"/>
    <property type="match status" value="1"/>
</dbReference>
<keyword evidence="5" id="KW-0479">Metal-binding</keyword>
<dbReference type="SUPFAM" id="SSF56059">
    <property type="entry name" value="Glutathione synthetase ATP-binding domain-like"/>
    <property type="match status" value="1"/>
</dbReference>
<sequence>MATWVYNFGDGQADGRAEMKNLLGGKGANLAEMASIGLPVPPGFTLTTEICTHFYQNDCNYPKELNKQVEEALALVQKRTGRVFGDSTNPLLVSVRSGARASMPGMMDTVLNLGLNDQTVEALAKKSGDRRFAFDSYRRFVQMYSDVVLGIEISHFEKHLERAKEKRGVKQDCELLAEDLEKLVKSYKAVVQLELGEDFPEDPKAQLWGAIGAVFNSWMNQRAKTYRQLHDIPEWWGTAVNVQAMVFGNMGNDCATGVAFTRDPSTGTNEFYGEFLVNAQGEDVVAGIRTPQELTIKARKSHGSDLPSLEEVMPQIFKELLSVRSQLETHYKDMQDIEFTIQQGKLYMLQTRNGKRTAPAALKIAVDMAQEGLISKSQAILSLKPDLVDQLLHPTLDPKAKKDVIAKGLPASPGAAGGKVVFSADEAVRRCKDGEKVILVRIETSPDDIHGLHAAEGVLTTRGGMTSHAAVVARGMGRPCVAGAGAITVDYAAAKLTVGAVTVAEGQILTIDGSTGEVIVGEVPTVPPQLSGSFGTIMEWADEFRDMKVRANAETPADARQAKEFGAEGIGLVRTEHMFFEGQRIVAMRQMILATDESDRRQALEKLLVMQREDITESWRSSG</sequence>
<feature type="domain" description="PEP-utilising enzyme C-terminal" evidence="12">
    <location>
        <begin position="531"/>
        <end position="590"/>
    </location>
</feature>
<dbReference type="SUPFAM" id="SSF52009">
    <property type="entry name" value="Phosphohistidine domain"/>
    <property type="match status" value="1"/>
</dbReference>
<dbReference type="NCBIfam" id="NF004531">
    <property type="entry name" value="PRK05878.1"/>
    <property type="match status" value="1"/>
</dbReference>
<dbReference type="InterPro" id="IPR000121">
    <property type="entry name" value="PEP_util_C"/>
</dbReference>
<evidence type="ECO:0000256" key="8">
    <source>
        <dbReference type="ARBA" id="ARBA00022840"/>
    </source>
</evidence>
<keyword evidence="4" id="KW-0808">Transferase</keyword>
<evidence type="ECO:0000256" key="3">
    <source>
        <dbReference type="ARBA" id="ARBA00011994"/>
    </source>
</evidence>
<dbReference type="PANTHER" id="PTHR22931">
    <property type="entry name" value="PHOSPHOENOLPYRUVATE DIKINASE-RELATED"/>
    <property type="match status" value="1"/>
</dbReference>
<feature type="domain" description="PEP-utilising enzyme mobile" evidence="10">
    <location>
        <begin position="435"/>
        <end position="516"/>
    </location>
</feature>